<evidence type="ECO:0000313" key="1">
    <source>
        <dbReference type="EMBL" id="SHH97839.1"/>
    </source>
</evidence>
<gene>
    <name evidence="1" type="ORF">SAMN04488109_6422</name>
</gene>
<dbReference type="AlphaFoldDB" id="A0A1M5XDJ9"/>
<name>A0A1M5XDJ9_9BACT</name>
<reference evidence="1 2" key="1">
    <citation type="submission" date="2016-11" db="EMBL/GenBank/DDBJ databases">
        <authorList>
            <person name="Jaros S."/>
            <person name="Januszkiewicz K."/>
            <person name="Wedrychowicz H."/>
        </authorList>
    </citation>
    <scope>NUCLEOTIDE SEQUENCE [LARGE SCALE GENOMIC DNA]</scope>
    <source>
        <strain evidence="1 2">DSM 24574</strain>
    </source>
</reference>
<dbReference type="EMBL" id="FQWQ01000006">
    <property type="protein sequence ID" value="SHH97839.1"/>
    <property type="molecule type" value="Genomic_DNA"/>
</dbReference>
<dbReference type="Proteomes" id="UP000184212">
    <property type="component" value="Unassembled WGS sequence"/>
</dbReference>
<protein>
    <recommendedName>
        <fullName evidence="3">ADP-ribosylation/crystallin J1</fullName>
    </recommendedName>
</protein>
<accession>A0A1M5XDJ9</accession>
<dbReference type="STRING" id="947013.SAMN04488109_6422"/>
<sequence>MWRTLYRPTGPNELALIVDSGMKRFPPRLFWQPIFYPVLNVEYASEIAERWNRGEEDSDDAGFVMAFEIPEKYFQQFQVQTVGLDHHQELWVPDHQLSEFNDQIVDGIRVEKTFLGRKFVVPDNIKSVLS</sequence>
<dbReference type="RefSeq" id="WP_073142756.1">
    <property type="nucleotide sequence ID" value="NZ_FQWQ01000006.1"/>
</dbReference>
<evidence type="ECO:0008006" key="3">
    <source>
        <dbReference type="Google" id="ProtNLM"/>
    </source>
</evidence>
<proteinExistence type="predicted"/>
<keyword evidence="2" id="KW-1185">Reference proteome</keyword>
<evidence type="ECO:0000313" key="2">
    <source>
        <dbReference type="Proteomes" id="UP000184212"/>
    </source>
</evidence>
<organism evidence="1 2">
    <name type="scientific">Chryseolinea serpens</name>
    <dbReference type="NCBI Taxonomy" id="947013"/>
    <lineage>
        <taxon>Bacteria</taxon>
        <taxon>Pseudomonadati</taxon>
        <taxon>Bacteroidota</taxon>
        <taxon>Cytophagia</taxon>
        <taxon>Cytophagales</taxon>
        <taxon>Fulvivirgaceae</taxon>
        <taxon>Chryseolinea</taxon>
    </lineage>
</organism>